<dbReference type="EMBL" id="CAJGYM010000007">
    <property type="protein sequence ID" value="CAD6187755.1"/>
    <property type="molecule type" value="Genomic_DNA"/>
</dbReference>
<comment type="caution">
    <text evidence="1">The sequence shown here is derived from an EMBL/GenBank/DDBJ whole genome shotgun (WGS) entry which is preliminary data.</text>
</comment>
<organism evidence="1 2">
    <name type="scientific">Caenorhabditis auriculariae</name>
    <dbReference type="NCBI Taxonomy" id="2777116"/>
    <lineage>
        <taxon>Eukaryota</taxon>
        <taxon>Metazoa</taxon>
        <taxon>Ecdysozoa</taxon>
        <taxon>Nematoda</taxon>
        <taxon>Chromadorea</taxon>
        <taxon>Rhabditida</taxon>
        <taxon>Rhabditina</taxon>
        <taxon>Rhabditomorpha</taxon>
        <taxon>Rhabditoidea</taxon>
        <taxon>Rhabditidae</taxon>
        <taxon>Peloderinae</taxon>
        <taxon>Caenorhabditis</taxon>
    </lineage>
</organism>
<gene>
    <name evidence="1" type="ORF">CAUJ_LOCUS3674</name>
</gene>
<keyword evidence="2" id="KW-1185">Reference proteome</keyword>
<name>A0A8S1GWN8_9PELO</name>
<evidence type="ECO:0000313" key="2">
    <source>
        <dbReference type="Proteomes" id="UP000835052"/>
    </source>
</evidence>
<proteinExistence type="predicted"/>
<protein>
    <submittedName>
        <fullName evidence="1">Uncharacterized protein</fullName>
    </submittedName>
</protein>
<sequence>MSLAGPSQLVRHARFAQFQPVSRSFSDFSSVKRFMNLVNLVKVWKRCPIQPAVLRNELDQPFSITRSDRNVVSYINESMSINSDFSNVVAGRSDSGFLESVAKNLRWYYLHSLSCFVGLEKERDEILNAMPVLFSEILNAFVTKDFKDLDSFTLVPEALDFHKDRAFKLTDSQREALKISEEDFLGETGYIMNDGGFKKTNMNSISRYCHSISTIEKDVFDRDLKDQFCKYTIRMGALRRQKQLFKWLEAYPFRTDNEQLKLKTPRDYGFPSPRYVIVEMEICQRLIQCDKRKYELAKERFIYDFHIFSF</sequence>
<dbReference type="Proteomes" id="UP000835052">
    <property type="component" value="Unassembled WGS sequence"/>
</dbReference>
<dbReference type="OrthoDB" id="5774191at2759"/>
<reference evidence="1" key="1">
    <citation type="submission" date="2020-10" db="EMBL/GenBank/DDBJ databases">
        <authorList>
            <person name="Kikuchi T."/>
        </authorList>
    </citation>
    <scope>NUCLEOTIDE SEQUENCE</scope>
    <source>
        <strain evidence="1">NKZ352</strain>
    </source>
</reference>
<accession>A0A8S1GWN8</accession>
<evidence type="ECO:0000313" key="1">
    <source>
        <dbReference type="EMBL" id="CAD6187755.1"/>
    </source>
</evidence>
<dbReference type="AlphaFoldDB" id="A0A8S1GWN8"/>